<reference evidence="1 2" key="1">
    <citation type="submission" date="2020-03" db="EMBL/GenBank/DDBJ databases">
        <title>Draft genome of Streptomyces sp. ventii, isolated from the Axial Seamount in the Pacific Ocean, and resequencing of the two type strains Streptomyces lonarensis strain NCL 716 and Streptomyces bohaiensis strain 11A07.</title>
        <authorList>
            <person name="Loughran R.M."/>
            <person name="Pfannmuller K.M."/>
            <person name="Wasson B.J."/>
            <person name="Deadmond M.C."/>
            <person name="Paddock B.E."/>
            <person name="Koyack M.J."/>
            <person name="Gallegos D.A."/>
            <person name="Mitchell E.A."/>
            <person name="Ushijima B."/>
            <person name="Saw J.H."/>
            <person name="Mcphail K.L."/>
            <person name="Videau P."/>
        </authorList>
    </citation>
    <scope>NUCLEOTIDE SEQUENCE [LARGE SCALE GENOMIC DNA]</scope>
    <source>
        <strain evidence="1 2">NCL716</strain>
    </source>
</reference>
<name>A0A7X6CX78_9ACTN</name>
<dbReference type="EMBL" id="JAAVJD010000004">
    <property type="protein sequence ID" value="NJQ04237.1"/>
    <property type="molecule type" value="Genomic_DNA"/>
</dbReference>
<evidence type="ECO:0000313" key="2">
    <source>
        <dbReference type="Proteomes" id="UP000578686"/>
    </source>
</evidence>
<protein>
    <submittedName>
        <fullName evidence="1">Uncharacterized protein</fullName>
    </submittedName>
</protein>
<dbReference type="Proteomes" id="UP000578686">
    <property type="component" value="Unassembled WGS sequence"/>
</dbReference>
<keyword evidence="2" id="KW-1185">Reference proteome</keyword>
<proteinExistence type="predicted"/>
<evidence type="ECO:0000313" key="1">
    <source>
        <dbReference type="EMBL" id="NJQ04237.1"/>
    </source>
</evidence>
<organism evidence="1 2">
    <name type="scientific">Streptomyces lonarensis</name>
    <dbReference type="NCBI Taxonomy" id="700599"/>
    <lineage>
        <taxon>Bacteria</taxon>
        <taxon>Bacillati</taxon>
        <taxon>Actinomycetota</taxon>
        <taxon>Actinomycetes</taxon>
        <taxon>Kitasatosporales</taxon>
        <taxon>Streptomycetaceae</taxon>
        <taxon>Streptomyces</taxon>
    </lineage>
</organism>
<accession>A0A7X6CX78</accession>
<comment type="caution">
    <text evidence="1">The sequence shown here is derived from an EMBL/GenBank/DDBJ whole genome shotgun (WGS) entry which is preliminary data.</text>
</comment>
<dbReference type="RefSeq" id="WP_167967536.1">
    <property type="nucleotide sequence ID" value="NZ_BHZG01000011.1"/>
</dbReference>
<gene>
    <name evidence="1" type="ORF">HCN56_01265</name>
</gene>
<sequence length="95" mass="10338">MSAVADSPMSLADGDWVLHNVLPPMWRCAQGAEELRTCLCLADPSDWLGGVTAAAARLWDRDGRSIAYADGRGIVTFYEVDRICRRRTRTPGGAA</sequence>
<dbReference type="AlphaFoldDB" id="A0A7X6CX78"/>